<keyword evidence="6" id="KW-0733">Signal recognition particle</keyword>
<evidence type="ECO:0000259" key="11">
    <source>
        <dbReference type="PROSITE" id="PS00300"/>
    </source>
</evidence>
<keyword evidence="7" id="KW-0687">Ribonucleoprotein</keyword>
<dbReference type="InterPro" id="IPR042101">
    <property type="entry name" value="SRP54_N_sf"/>
</dbReference>
<keyword evidence="13" id="KW-1185">Reference proteome</keyword>
<sequence length="509" mass="55879">MVFDSITSKITGILDTIRGADKLTAENIEEAVQEMRKVLLDADVNFQVANSLVKAVKEKAVGERRIDNVNPSQQFVKILYDELVDIMGGDEAPIATSATDQPTVLLLAGLQGAGKTTAAAKLALYLQTPQTRLDASGDAEGGEGEGGKGTMTKPRKVLLVAADVYRPAAIDQLQILGERVGCEVFTMGQDVDPVDIVKQGVAYAKEQGYDTVIVDTAGRQVVDDALMAELKRIKEAVPPDEVLLVVDAMTGQEAALLTQTFNEQIGISGAILTKLDGDTRGGSALSVRGVSGKPIKFVGVGEGMDKLEPFYPKRMASRIIGMGDVVSLVEKAQKQMSERDALDLTKRIQKGQYDFNDFMKQSDMINKMGSVGQFLSYIPGMSNMVSRDQIKTMSKKFRKYRTFIDAMTEEERESPDLFTKEKGAQQRMRRLADETDEPIEEVQGFVRDFMKQRRQMMLMSRQMMGGADLDKAASGDETALQTMQEGNRKQRREAARKAAKKKKKLTGFG</sequence>
<proteinExistence type="inferred from homology"/>
<comment type="similarity">
    <text evidence="1">Belongs to the GTP-binding SRP family. SRP54 subfamily.</text>
</comment>
<dbReference type="GO" id="GO:0005786">
    <property type="term" value="C:signal recognition particle, endoplasmic reticulum targeting"/>
    <property type="evidence" value="ECO:0007669"/>
    <property type="project" value="UniProtKB-KW"/>
</dbReference>
<dbReference type="STRING" id="1169540.A0A0G4GPH7"/>
<evidence type="ECO:0000313" key="13">
    <source>
        <dbReference type="Proteomes" id="UP000041254"/>
    </source>
</evidence>
<dbReference type="InterPro" id="IPR036891">
    <property type="entry name" value="Signal_recog_part_SRP54_M_sf"/>
</dbReference>
<dbReference type="InterPro" id="IPR013822">
    <property type="entry name" value="Signal_recog_particl_SRP54_hlx"/>
</dbReference>
<evidence type="ECO:0000256" key="10">
    <source>
        <dbReference type="SAM" id="MobiDB-lite"/>
    </source>
</evidence>
<dbReference type="SMART" id="SM00962">
    <property type="entry name" value="SRP54"/>
    <property type="match status" value="1"/>
</dbReference>
<feature type="compositionally biased region" description="Basic and acidic residues" evidence="10">
    <location>
        <begin position="486"/>
        <end position="496"/>
    </location>
</feature>
<dbReference type="HAMAP" id="MF_00306">
    <property type="entry name" value="SRP54"/>
    <property type="match status" value="1"/>
</dbReference>
<name>A0A0G4GPH7_VITBC</name>
<accession>A0A0G4GPH7</accession>
<evidence type="ECO:0000256" key="3">
    <source>
        <dbReference type="ARBA" id="ARBA00022801"/>
    </source>
</evidence>
<dbReference type="AlphaFoldDB" id="A0A0G4GPH7"/>
<dbReference type="Gene3D" id="3.40.50.300">
    <property type="entry name" value="P-loop containing nucleotide triphosphate hydrolases"/>
    <property type="match status" value="1"/>
</dbReference>
<evidence type="ECO:0000256" key="2">
    <source>
        <dbReference type="ARBA" id="ARBA00022741"/>
    </source>
</evidence>
<dbReference type="PhylomeDB" id="A0A0G4GPH7"/>
<keyword evidence="3" id="KW-0378">Hydrolase</keyword>
<evidence type="ECO:0000256" key="5">
    <source>
        <dbReference type="ARBA" id="ARBA00023134"/>
    </source>
</evidence>
<dbReference type="Pfam" id="PF02978">
    <property type="entry name" value="SRP_SPB"/>
    <property type="match status" value="1"/>
</dbReference>
<dbReference type="PANTHER" id="PTHR11564:SF5">
    <property type="entry name" value="SIGNAL RECOGNITION PARTICLE SUBUNIT SRP54"/>
    <property type="match status" value="1"/>
</dbReference>
<dbReference type="Proteomes" id="UP000041254">
    <property type="component" value="Unassembled WGS sequence"/>
</dbReference>
<dbReference type="GO" id="GO:0003924">
    <property type="term" value="F:GTPase activity"/>
    <property type="evidence" value="ECO:0007669"/>
    <property type="project" value="InterPro"/>
</dbReference>
<dbReference type="InterPro" id="IPR003593">
    <property type="entry name" value="AAA+_ATPase"/>
</dbReference>
<protein>
    <recommendedName>
        <fullName evidence="8">signal-recognition-particle GTPase</fullName>
        <ecNumber evidence="8">3.6.5.4</ecNumber>
    </recommendedName>
</protein>
<keyword evidence="4" id="KW-0694">RNA-binding</keyword>
<dbReference type="SUPFAM" id="SSF47446">
    <property type="entry name" value="Signal peptide-binding domain"/>
    <property type="match status" value="1"/>
</dbReference>
<dbReference type="GO" id="GO:0005525">
    <property type="term" value="F:GTP binding"/>
    <property type="evidence" value="ECO:0007669"/>
    <property type="project" value="UniProtKB-KW"/>
</dbReference>
<feature type="compositionally biased region" description="Basic residues" evidence="10">
    <location>
        <begin position="497"/>
        <end position="509"/>
    </location>
</feature>
<dbReference type="InterPro" id="IPR022941">
    <property type="entry name" value="SRP54"/>
</dbReference>
<dbReference type="GO" id="GO:0006614">
    <property type="term" value="P:SRP-dependent cotranslational protein targeting to membrane"/>
    <property type="evidence" value="ECO:0007669"/>
    <property type="project" value="InterPro"/>
</dbReference>
<dbReference type="OrthoDB" id="1727884at2759"/>
<evidence type="ECO:0000256" key="7">
    <source>
        <dbReference type="ARBA" id="ARBA00023274"/>
    </source>
</evidence>
<dbReference type="VEuPathDB" id="CryptoDB:Vbra_22360"/>
<dbReference type="EC" id="3.6.5.4" evidence="8"/>
<organism evidence="12 13">
    <name type="scientific">Vitrella brassicaformis (strain CCMP3155)</name>
    <dbReference type="NCBI Taxonomy" id="1169540"/>
    <lineage>
        <taxon>Eukaryota</taxon>
        <taxon>Sar</taxon>
        <taxon>Alveolata</taxon>
        <taxon>Colpodellida</taxon>
        <taxon>Vitrellaceae</taxon>
        <taxon>Vitrella</taxon>
    </lineage>
</organism>
<dbReference type="SMART" id="SM00963">
    <property type="entry name" value="SRP54_N"/>
    <property type="match status" value="1"/>
</dbReference>
<comment type="catalytic activity">
    <reaction evidence="9">
        <text>GTP + H2O = GDP + phosphate + H(+)</text>
        <dbReference type="Rhea" id="RHEA:19669"/>
        <dbReference type="ChEBI" id="CHEBI:15377"/>
        <dbReference type="ChEBI" id="CHEBI:15378"/>
        <dbReference type="ChEBI" id="CHEBI:37565"/>
        <dbReference type="ChEBI" id="CHEBI:43474"/>
        <dbReference type="ChEBI" id="CHEBI:58189"/>
        <dbReference type="EC" id="3.6.5.4"/>
    </reaction>
    <physiologicalReaction direction="left-to-right" evidence="9">
        <dbReference type="Rhea" id="RHEA:19670"/>
    </physiologicalReaction>
</comment>
<evidence type="ECO:0000256" key="8">
    <source>
        <dbReference type="ARBA" id="ARBA00035672"/>
    </source>
</evidence>
<evidence type="ECO:0000313" key="12">
    <source>
        <dbReference type="EMBL" id="CEM32083.1"/>
    </source>
</evidence>
<dbReference type="PANTHER" id="PTHR11564">
    <property type="entry name" value="SIGNAL RECOGNITION PARTICLE 54K PROTEIN SRP54"/>
    <property type="match status" value="1"/>
</dbReference>
<dbReference type="Gene3D" id="1.20.120.140">
    <property type="entry name" value="Signal recognition particle SRP54, nucleotide-binding domain"/>
    <property type="match status" value="1"/>
</dbReference>
<evidence type="ECO:0000256" key="1">
    <source>
        <dbReference type="ARBA" id="ARBA00005450"/>
    </source>
</evidence>
<dbReference type="CDD" id="cd18539">
    <property type="entry name" value="SRP_G"/>
    <property type="match status" value="1"/>
</dbReference>
<dbReference type="SUPFAM" id="SSF52540">
    <property type="entry name" value="P-loop containing nucleoside triphosphate hydrolases"/>
    <property type="match status" value="1"/>
</dbReference>
<dbReference type="Pfam" id="PF00448">
    <property type="entry name" value="SRP54"/>
    <property type="match status" value="2"/>
</dbReference>
<keyword evidence="2" id="KW-0547">Nucleotide-binding</keyword>
<dbReference type="SMART" id="SM00382">
    <property type="entry name" value="AAA"/>
    <property type="match status" value="1"/>
</dbReference>
<dbReference type="GO" id="GO:0008312">
    <property type="term" value="F:7S RNA binding"/>
    <property type="evidence" value="ECO:0007669"/>
    <property type="project" value="InterPro"/>
</dbReference>
<dbReference type="PROSITE" id="PS00300">
    <property type="entry name" value="SRP54"/>
    <property type="match status" value="1"/>
</dbReference>
<evidence type="ECO:0000256" key="6">
    <source>
        <dbReference type="ARBA" id="ARBA00023135"/>
    </source>
</evidence>
<dbReference type="InterPro" id="IPR004125">
    <property type="entry name" value="Signal_recog_particle_SRP54_M"/>
</dbReference>
<dbReference type="EMBL" id="CDMY01000746">
    <property type="protein sequence ID" value="CEM32083.1"/>
    <property type="molecule type" value="Genomic_DNA"/>
</dbReference>
<evidence type="ECO:0000256" key="9">
    <source>
        <dbReference type="ARBA" id="ARBA00048157"/>
    </source>
</evidence>
<dbReference type="Gene3D" id="1.10.260.30">
    <property type="entry name" value="Signal recognition particle, SRP54 subunit, M-domain"/>
    <property type="match status" value="1"/>
</dbReference>
<gene>
    <name evidence="12" type="ORF">Vbra_22360</name>
</gene>
<keyword evidence="5" id="KW-0342">GTP-binding</keyword>
<dbReference type="Pfam" id="PF02881">
    <property type="entry name" value="SRP54_N"/>
    <property type="match status" value="1"/>
</dbReference>
<dbReference type="InterPro" id="IPR027417">
    <property type="entry name" value="P-loop_NTPase"/>
</dbReference>
<dbReference type="InterPro" id="IPR000897">
    <property type="entry name" value="SRP54_GTPase_dom"/>
</dbReference>
<dbReference type="InParanoid" id="A0A0G4GPH7"/>
<dbReference type="OMA" id="FVEQIRM"/>
<feature type="region of interest" description="Disordered" evidence="10">
    <location>
        <begin position="469"/>
        <end position="509"/>
    </location>
</feature>
<evidence type="ECO:0000256" key="4">
    <source>
        <dbReference type="ARBA" id="ARBA00022884"/>
    </source>
</evidence>
<feature type="domain" description="SRP54-type proteins GTP-binding" evidence="11">
    <location>
        <begin position="294"/>
        <end position="307"/>
    </location>
</feature>
<reference evidence="12 13" key="1">
    <citation type="submission" date="2014-11" db="EMBL/GenBank/DDBJ databases">
        <authorList>
            <person name="Zhu J."/>
            <person name="Qi W."/>
            <person name="Song R."/>
        </authorList>
    </citation>
    <scope>NUCLEOTIDE SEQUENCE [LARGE SCALE GENOMIC DNA]</scope>
</reference>